<feature type="region of interest" description="Disordered" evidence="1">
    <location>
        <begin position="26"/>
        <end position="56"/>
    </location>
</feature>
<name>A0ABU1G5G4_9GAMM</name>
<dbReference type="EMBL" id="JARWAK010000015">
    <property type="protein sequence ID" value="MDR5868161.1"/>
    <property type="molecule type" value="Genomic_DNA"/>
</dbReference>
<sequence>MPLPLIAWAAIAAGSAAASYAGYKLVGDDDSGQSERKATQQAEREPKARDRAVERRDIQRREEALALASKQVALELKALGIQCLEPMNTTRLRRLRLDEVPPSSEVSRRIELLASLTGRDEKELGALSATLTVIEPQLSFDQGSDSLDAKVHDCRSKHHVLNMLEAIDDCLSEEIART</sequence>
<evidence type="ECO:0008006" key="4">
    <source>
        <dbReference type="Google" id="ProtNLM"/>
    </source>
</evidence>
<feature type="compositionally biased region" description="Basic and acidic residues" evidence="1">
    <location>
        <begin position="33"/>
        <end position="56"/>
    </location>
</feature>
<comment type="caution">
    <text evidence="2">The sequence shown here is derived from an EMBL/GenBank/DDBJ whole genome shotgun (WGS) entry which is preliminary data.</text>
</comment>
<evidence type="ECO:0000313" key="3">
    <source>
        <dbReference type="Proteomes" id="UP001264519"/>
    </source>
</evidence>
<proteinExistence type="predicted"/>
<organism evidence="2 3">
    <name type="scientific">Halomonas koreensis</name>
    <dbReference type="NCBI Taxonomy" id="245385"/>
    <lineage>
        <taxon>Bacteria</taxon>
        <taxon>Pseudomonadati</taxon>
        <taxon>Pseudomonadota</taxon>
        <taxon>Gammaproteobacteria</taxon>
        <taxon>Oceanospirillales</taxon>
        <taxon>Halomonadaceae</taxon>
        <taxon>Halomonas</taxon>
    </lineage>
</organism>
<dbReference type="Proteomes" id="UP001264519">
    <property type="component" value="Unassembled WGS sequence"/>
</dbReference>
<dbReference type="RefSeq" id="WP_309653738.1">
    <property type="nucleotide sequence ID" value="NZ_JARWAK010000015.1"/>
</dbReference>
<keyword evidence="3" id="KW-1185">Reference proteome</keyword>
<accession>A0ABU1G5G4</accession>
<gene>
    <name evidence="2" type="ORF">QC818_15350</name>
</gene>
<reference evidence="2 3" key="1">
    <citation type="submission" date="2023-04" db="EMBL/GenBank/DDBJ databases">
        <title>A long-awaited taxogenomic arrangement of the family Halomonadaceae.</title>
        <authorList>
            <person name="De La Haba R."/>
            <person name="Chuvochina M."/>
            <person name="Wittouck S."/>
            <person name="Arahal D.R."/>
            <person name="Sanchez-Porro C."/>
            <person name="Hugenholtz P."/>
            <person name="Ventosa A."/>
        </authorList>
    </citation>
    <scope>NUCLEOTIDE SEQUENCE [LARGE SCALE GENOMIC DNA]</scope>
    <source>
        <strain evidence="2 3">DSM 23530</strain>
    </source>
</reference>
<evidence type="ECO:0000313" key="2">
    <source>
        <dbReference type="EMBL" id="MDR5868161.1"/>
    </source>
</evidence>
<protein>
    <recommendedName>
        <fullName evidence="4">DUF2489 domain-containing protein</fullName>
    </recommendedName>
</protein>
<evidence type="ECO:0000256" key="1">
    <source>
        <dbReference type="SAM" id="MobiDB-lite"/>
    </source>
</evidence>